<keyword evidence="2" id="KW-0238">DNA-binding</keyword>
<dbReference type="Gene3D" id="1.10.10.10">
    <property type="entry name" value="Winged helix-like DNA-binding domain superfamily/Winged helix DNA-binding domain"/>
    <property type="match status" value="1"/>
</dbReference>
<keyword evidence="6" id="KW-1185">Reference proteome</keyword>
<keyword evidence="3" id="KW-0804">Transcription</keyword>
<dbReference type="InterPro" id="IPR002577">
    <property type="entry name" value="HTH_HxlR"/>
</dbReference>
<proteinExistence type="predicted"/>
<evidence type="ECO:0000256" key="3">
    <source>
        <dbReference type="ARBA" id="ARBA00023163"/>
    </source>
</evidence>
<organism evidence="5 6">
    <name type="scientific">Chitinophaga tropicalis</name>
    <dbReference type="NCBI Taxonomy" id="2683588"/>
    <lineage>
        <taxon>Bacteria</taxon>
        <taxon>Pseudomonadati</taxon>
        <taxon>Bacteroidota</taxon>
        <taxon>Chitinophagia</taxon>
        <taxon>Chitinophagales</taxon>
        <taxon>Chitinophagaceae</taxon>
        <taxon>Chitinophaga</taxon>
    </lineage>
</organism>
<comment type="caution">
    <text evidence="5">The sequence shown here is derived from an EMBL/GenBank/DDBJ whole genome shotgun (WGS) entry which is preliminary data.</text>
</comment>
<sequence length="134" mass="14891">MKIIPSQIPIITGDGCPARISAIADAIYAIGGKWKLPIVLALAGGNQRFNDLHRLVQGISPKVLSSELKELELNGLIERKVSMAGTQMMVDYELTEYCVTLHKVLDALSEWGMMHKEKIKQGFREKRQEAATNN</sequence>
<dbReference type="EMBL" id="WRXN01000003">
    <property type="protein sequence ID" value="MVT08431.1"/>
    <property type="molecule type" value="Genomic_DNA"/>
</dbReference>
<evidence type="ECO:0000259" key="4">
    <source>
        <dbReference type="PROSITE" id="PS51118"/>
    </source>
</evidence>
<evidence type="ECO:0000313" key="5">
    <source>
        <dbReference type="EMBL" id="MVT08431.1"/>
    </source>
</evidence>
<dbReference type="PROSITE" id="PS51118">
    <property type="entry name" value="HTH_HXLR"/>
    <property type="match status" value="1"/>
</dbReference>
<dbReference type="RefSeq" id="WP_157305853.1">
    <property type="nucleotide sequence ID" value="NZ_WRXN01000003.1"/>
</dbReference>
<evidence type="ECO:0000313" key="6">
    <source>
        <dbReference type="Proteomes" id="UP000461730"/>
    </source>
</evidence>
<feature type="domain" description="HTH hxlR-type" evidence="4">
    <location>
        <begin position="16"/>
        <end position="120"/>
    </location>
</feature>
<accession>A0A7K1U253</accession>
<evidence type="ECO:0000256" key="2">
    <source>
        <dbReference type="ARBA" id="ARBA00023125"/>
    </source>
</evidence>
<dbReference type="SUPFAM" id="SSF46785">
    <property type="entry name" value="Winged helix' DNA-binding domain"/>
    <property type="match status" value="1"/>
</dbReference>
<protein>
    <submittedName>
        <fullName evidence="5">Transcriptional regulator</fullName>
    </submittedName>
</protein>
<dbReference type="Pfam" id="PF01638">
    <property type="entry name" value="HxlR"/>
    <property type="match status" value="1"/>
</dbReference>
<dbReference type="PANTHER" id="PTHR33204">
    <property type="entry name" value="TRANSCRIPTIONAL REGULATOR, MARR FAMILY"/>
    <property type="match status" value="1"/>
</dbReference>
<reference evidence="5 6" key="1">
    <citation type="submission" date="2019-12" db="EMBL/GenBank/DDBJ databases">
        <title>Chitinophaga sp. strain ysch24 (GDMCC 1.1355), whole genome shotgun sequence.</title>
        <authorList>
            <person name="Zhang X."/>
        </authorList>
    </citation>
    <scope>NUCLEOTIDE SEQUENCE [LARGE SCALE GENOMIC DNA]</scope>
    <source>
        <strain evidence="6">ysch24</strain>
    </source>
</reference>
<name>A0A7K1U253_9BACT</name>
<keyword evidence="1" id="KW-0805">Transcription regulation</keyword>
<dbReference type="GO" id="GO:0003677">
    <property type="term" value="F:DNA binding"/>
    <property type="evidence" value="ECO:0007669"/>
    <property type="project" value="UniProtKB-KW"/>
</dbReference>
<gene>
    <name evidence="5" type="ORF">GO493_09195</name>
</gene>
<dbReference type="AlphaFoldDB" id="A0A7K1U253"/>
<dbReference type="InterPro" id="IPR036388">
    <property type="entry name" value="WH-like_DNA-bd_sf"/>
</dbReference>
<dbReference type="InterPro" id="IPR036390">
    <property type="entry name" value="WH_DNA-bd_sf"/>
</dbReference>
<evidence type="ECO:0000256" key="1">
    <source>
        <dbReference type="ARBA" id="ARBA00023015"/>
    </source>
</evidence>
<dbReference type="Proteomes" id="UP000461730">
    <property type="component" value="Unassembled WGS sequence"/>
</dbReference>